<reference evidence="1 2" key="1">
    <citation type="journal article" date="2021" name="Nat. Commun.">
        <title>Genetic determinants of endophytism in the Arabidopsis root mycobiome.</title>
        <authorList>
            <person name="Mesny F."/>
            <person name="Miyauchi S."/>
            <person name="Thiergart T."/>
            <person name="Pickel B."/>
            <person name="Atanasova L."/>
            <person name="Karlsson M."/>
            <person name="Huettel B."/>
            <person name="Barry K.W."/>
            <person name="Haridas S."/>
            <person name="Chen C."/>
            <person name="Bauer D."/>
            <person name="Andreopoulos W."/>
            <person name="Pangilinan J."/>
            <person name="LaButti K."/>
            <person name="Riley R."/>
            <person name="Lipzen A."/>
            <person name="Clum A."/>
            <person name="Drula E."/>
            <person name="Henrissat B."/>
            <person name="Kohler A."/>
            <person name="Grigoriev I.V."/>
            <person name="Martin F.M."/>
            <person name="Hacquard S."/>
        </authorList>
    </citation>
    <scope>NUCLEOTIDE SEQUENCE [LARGE SCALE GENOMIC DNA]</scope>
    <source>
        <strain evidence="1 2">MPI-SDFR-AT-0079</strain>
    </source>
</reference>
<evidence type="ECO:0000313" key="2">
    <source>
        <dbReference type="Proteomes" id="UP000724584"/>
    </source>
</evidence>
<organism evidence="1 2">
    <name type="scientific">Chaetomium tenue</name>
    <dbReference type="NCBI Taxonomy" id="1854479"/>
    <lineage>
        <taxon>Eukaryota</taxon>
        <taxon>Fungi</taxon>
        <taxon>Dikarya</taxon>
        <taxon>Ascomycota</taxon>
        <taxon>Pezizomycotina</taxon>
        <taxon>Sordariomycetes</taxon>
        <taxon>Sordariomycetidae</taxon>
        <taxon>Sordariales</taxon>
        <taxon>Chaetomiaceae</taxon>
        <taxon>Chaetomium</taxon>
    </lineage>
</organism>
<gene>
    <name evidence="1" type="ORF">F5144DRAFT_494218</name>
</gene>
<protein>
    <submittedName>
        <fullName evidence="1">Uncharacterized protein</fullName>
    </submittedName>
</protein>
<dbReference type="Proteomes" id="UP000724584">
    <property type="component" value="Unassembled WGS sequence"/>
</dbReference>
<comment type="caution">
    <text evidence="1">The sequence shown here is derived from an EMBL/GenBank/DDBJ whole genome shotgun (WGS) entry which is preliminary data.</text>
</comment>
<accession>A0ACB7P2B2</accession>
<name>A0ACB7P2B2_9PEZI</name>
<evidence type="ECO:0000313" key="1">
    <source>
        <dbReference type="EMBL" id="KAH6627325.1"/>
    </source>
</evidence>
<keyword evidence="2" id="KW-1185">Reference proteome</keyword>
<sequence>MSLDDTDPRDRALEPIAIIGSACKFPGGVSSSSELWDLLRQPRDVLSEIPQSRFNASKFYHPDMNHSGTINVRHSYFLTQDPHSFDAPFFGIKPLEADAVDPQQRLLLETTYNALEDAGIPLPKIKGSRTGVFIGLMTEDYSNIIGRDLQNVPQYFASGTARSIISNRVSFVFDLHGPSMTIDTACSSSLVALHLAVQSLRSGESDCALVGGSNLLLSPEQYIAGTKLKLFSPSGRSRMWDKDADGYGRGEGVAVLVLKRLSRAVSDGDFIECLVRETGVNQDGKTKGITMPSAEAQIELIKTTYARSGLDLSRSSERPQYFEAHGTGTPAGDPIEAEAINKAVFGQASHQHSGSQPLYVGSIKTVLGHAESAAGVAGVMKASLALQHGVLPPNMLLNELSPTVRPFYSNLQILQAAQTWPPVSSGPRRASITLMSPFNFSAASEKSLRAHLIAYADFVRDNSSVILRDLSWTLNVRRSTLLTRASFAALTTDELEKKLRKAAALETPFNSHTHPRVSGSILAIFTGQGAQWATMGMQIYKGSVLVQNCFQKLQASLDSLPPHHAPSWRLCEELFKDRESSRLGDAAISQPLCTAVQVALVDLLMAAKVKFTAVVGHSSGEIAAAYAAGYLTAESAIRIAYYRGFFLDMNSVSGQMLAVGTSHRDAQELCELPSLHGKITIAAYNSTSSVTLSGDSDAVQDAKEILEDEQKFARVLQVNQAYHSPRMKQFAGPYTKALEAAQISVQKPPRNRPVWISTVIKEPADRIGLDSLAHSYWADNMVKPVRFLQATEYATGLYGPFDAVVEVGPHPALQRPTTETLREIAGHDVPYISTLVRNQHDALALAECLGSLWKIIGDSAVDFAAFESSVHGTFAAQPKVLKSLPPYAWDHDRQYWHETRYTKAFLKSGDVPHPLLGTICPDGTMQEIKFRNYLSPRQQPWLSHHRIQGQVVFPAAAYISSVLEAIAQLYPEENELVELADIHIGKAMMFPDNETSIETALSLKILGDDPERLDAEFIFRSEAVEKRSNQMVENARGRIRVIRHGPVKSLPVPNPDQHIGEFVAVNPERFYDWASEKGYGYEGAFRSMKGTRRKLNQAVGSIAFPPDARKDGFAIAHPGVLDCALQAVLLAYSYPGDGRLRSVYLPIKIDLIRVTMAGWQADSHQSDPSFPFAASADSRHGGEFVGDVDIQASYGNGIIFQLQGLHGVALDPPSLDNDVNLFIETSWGPETLQGLQTHWSGAVCQSYRDLALLLERVAYFYLRKLAALFPAESRNGLPWNHLRLLDYADYCLESVNGGKHPHTTNTDLEILRVVGEGLPKALRGELNLLETITNNGLLRKYYQDALGMREYLVEISRVMHHISHRFANLNILEIGAGTGAATTSVLSAVGHAIESYTFTDISSGFFPEARAQFASHQTKMMFRTLDIEKPVSDQGFTEMAYDVVVASLVLHATRNLLTTMSNVRRLLRPGGYLIILEVTDNTPLRLGLIFGGMPGWWLGDEDDRKLSPCVPIPAWGDLMRKSGFSSIRTIASHSKDLPVPLSLMITQAVDDRVVLLIEPLSPTLKSDGFGSVIIVGEHTTSRALAETAGKHYNTVDLIPSLHEIGTANVPLSSTVVCMVDLGAVSIFRDFKGCDLSALQTIFSRSKIAIWVTAGAQETNPNKAMFVGLQRTLALELPHVRMQVINFEREADIDSQVIATKLLQLEAYGLWESMNLPADFLWHIEPELTVRDGQVMVPRMRLAKARNARYNSVRRQLTKAAPAKSTLGIALVCLLALHTQLNARSILDRAIDGKGILIVSPPRYLGDVLATIAATRGIDLGLITTDRAIGNIGSPWVFIHPFDTKRSMKRVLPPTIGIFLDMGENTELGATIWACLPTDCQQIPLPGLTEAFARLGKSLCKWMAEHGARHIAISSRTPVIEGGWVKSMATLGCNVRLFDGRSVQNVYRRITGSMPPIAGVVQGAMVLRDAIFPELTINHWQEVTKPKVEGSIHLDQIFDDPSLDFFVFLSSVAYLAGNAGQGAYSAANAFMTSLAAQRRRRGLAASVIHLGAVVGVGYITRELTPEKQRALYQAGYSFLSEPDFHEIFAEGVLASPPDSGDAFEISTGLRLENTVKDSPAKWARNPMFHHLVTGSDKHAVFATDGIINKLQTILGFDEEKLILELSPDELGIDSLVALDIQSWFRTELDVEIPILKLLNAPSVREIILVAQNLSLETSTTLITEPSAMDQELSELSSPSGPPTSVPSSNTATTPPSPTMTPKTDNQNREFQDAPEPFDTSLEGKGSQLENGRVMFERTVPLSFAQSRFWFLQSFAEDPSTFNITSVVQLQGRIDIERLTNAVQIVGQRHEALRTAFYTDKVTKDHMQGILPTMVPHLETAAIQTERQLEEIVQEFERHVYDVSKGETLRIALLSFSETAHRLIFGYHHIILDGIGFQIFFSDLEKAFSGALNTASSDVLQYPDYSLRQIQQYRNGSWSQEIDYWKQQFATIPEPLPPLFVSHRHTRLFTPSFRTYSVRTRLDEVLQSQILQICRHFKVKPFHFFAAVFAVLLARYTNTFAKDLCIGVADGNRKDLDTTRSLGLFLNLLPLRFRQTPDVSFAKALLNARKTIENAYTNSRVPFDVLLGELDIPRSVTHTPLFQTFLNYRQNIQETTTFCGCEVQGELVSGGRNAYDVSLDIVDSNDRGSLITVAVNADLYDSDGAAAVQNSYLNLLQAFAHNPAARICWPPLHTEKDVKLGISQGHGPEVDSRWPPTVVDRIDDMIKAHTNKVALTDGAGESLTYADMVRKVHSIASELAARGVQKGSRVGIFQVPGTAWVCSLLAVLRTGAACVPLDLNVGIGRLSLLLQDCIPQVVLVDGSTFGQSGLVWNSKALILEVSTLSNLQHPNDTLVPNQAKAHDEAIITYTSGSTGLPKGVVIRHHSYQNFFEFTLPRWGVTEGELTVLQQSAYSFDISILQIFASLCYGGTLVIPDVTKRRDPTALCDLVASQGVTMTFATPTEYLSWAKHGTEQLRDSQWRCAMTGGEPLTNSLLGVFKSLAKADLQLINCYGPTEASIGCADRVVDFHKSLDSNLEMSVLPNYRLVVVDDDFQPVPAGVPGQILIGGAGVAAGYLNQAEEGVKAFVVNQWTTEFQKSRHWVTLHPSGDRGRLSPNGGLLLHGRIGGSTQTKLRGVRIDLVDIENTIIEAMSPHVAQSVVSRREDSETGVEFLVAFVVLSGDDAGPAPDDYLANLPDELPLPLYMRPAMTLVIDQLPTMISGKIDRAAVDLILIKASSAYNQTGEANSLNKTEQVLLGLWREVIPNEVTRHRRIHSDSDFFQAGGNSLAVVDLQKLINERLHITVPIYRLFESATLGQMAMLLDRQSGASRESQDQPIDWGHETQLSADVVELAVGRPVGHATGNLTSPSTVVLTGSTGFLGQELLRQLIADMRITRIHCIAVRHTKERLPSLFTNTKVSLHFGDLGDRQLGLREDSTREIFSTANVVLHVGADVSFLKSYPSLRLINVASTKELVRFCVPRNIPLHFVSSATVGRLVGQSIFRPGSVRQYPPSQEADGYTASKWVSEVYLENASNDFGLPVWIHRPSSITGSGTSKTDLMSNLLQYARQTNALPDLGAKGGYFDFVSVETTAQMIIEEMCRSIGKQESKVQYLHESGEIEIATDDAESILGRRNGEPFRVVSISEWIQLATAAGMDPLLALYLERSTTGGGVLFPRLLGAA</sequence>
<dbReference type="EMBL" id="JAGIZQ010000005">
    <property type="protein sequence ID" value="KAH6627325.1"/>
    <property type="molecule type" value="Genomic_DNA"/>
</dbReference>
<proteinExistence type="predicted"/>